<dbReference type="AlphaFoldDB" id="B8BXM6"/>
<dbReference type="KEGG" id="tps:THAPSDRAFT_3383"/>
<feature type="transmembrane region" description="Helical" evidence="1">
    <location>
        <begin position="21"/>
        <end position="42"/>
    </location>
</feature>
<name>B8BXM6_THAPS</name>
<dbReference type="InParanoid" id="B8BXM6"/>
<keyword evidence="1" id="KW-0472">Membrane</keyword>
<evidence type="ECO:0000313" key="2">
    <source>
        <dbReference type="EMBL" id="EED94236.1"/>
    </source>
</evidence>
<accession>B8BXM6</accession>
<dbReference type="EMBL" id="CM000640">
    <property type="protein sequence ID" value="EED94236.1"/>
    <property type="molecule type" value="Genomic_DNA"/>
</dbReference>
<dbReference type="OMA" id="DVVSWDF"/>
<dbReference type="PaxDb" id="35128-Thaps3383"/>
<keyword evidence="3" id="KW-1185">Reference proteome</keyword>
<evidence type="ECO:0000256" key="1">
    <source>
        <dbReference type="SAM" id="Phobius"/>
    </source>
</evidence>
<reference evidence="2 3" key="2">
    <citation type="journal article" date="2008" name="Nature">
        <title>The Phaeodactylum genome reveals the evolutionary history of diatom genomes.</title>
        <authorList>
            <person name="Bowler C."/>
            <person name="Allen A.E."/>
            <person name="Badger J.H."/>
            <person name="Grimwood J."/>
            <person name="Jabbari K."/>
            <person name="Kuo A."/>
            <person name="Maheswari U."/>
            <person name="Martens C."/>
            <person name="Maumus F."/>
            <person name="Otillar R.P."/>
            <person name="Rayko E."/>
            <person name="Salamov A."/>
            <person name="Vandepoele K."/>
            <person name="Beszteri B."/>
            <person name="Gruber A."/>
            <person name="Heijde M."/>
            <person name="Katinka M."/>
            <person name="Mock T."/>
            <person name="Valentin K."/>
            <person name="Verret F."/>
            <person name="Berges J.A."/>
            <person name="Brownlee C."/>
            <person name="Cadoret J.P."/>
            <person name="Chiovitti A."/>
            <person name="Choi C.J."/>
            <person name="Coesel S."/>
            <person name="De Martino A."/>
            <person name="Detter J.C."/>
            <person name="Durkin C."/>
            <person name="Falciatore A."/>
            <person name="Fournet J."/>
            <person name="Haruta M."/>
            <person name="Huysman M.J."/>
            <person name="Jenkins B.D."/>
            <person name="Jiroutova K."/>
            <person name="Jorgensen R.E."/>
            <person name="Joubert Y."/>
            <person name="Kaplan A."/>
            <person name="Kroger N."/>
            <person name="Kroth P.G."/>
            <person name="La Roche J."/>
            <person name="Lindquist E."/>
            <person name="Lommer M."/>
            <person name="Martin-Jezequel V."/>
            <person name="Lopez P.J."/>
            <person name="Lucas S."/>
            <person name="Mangogna M."/>
            <person name="McGinnis K."/>
            <person name="Medlin L.K."/>
            <person name="Montsant A."/>
            <person name="Oudot-Le Secq M.P."/>
            <person name="Napoli C."/>
            <person name="Obornik M."/>
            <person name="Parker M.S."/>
            <person name="Petit J.L."/>
            <person name="Porcel B.M."/>
            <person name="Poulsen N."/>
            <person name="Robison M."/>
            <person name="Rychlewski L."/>
            <person name="Rynearson T.A."/>
            <person name="Schmutz J."/>
            <person name="Shapiro H."/>
            <person name="Siaut M."/>
            <person name="Stanley M."/>
            <person name="Sussman M.R."/>
            <person name="Taylor A.R."/>
            <person name="Vardi A."/>
            <person name="von Dassow P."/>
            <person name="Vyverman W."/>
            <person name="Willis A."/>
            <person name="Wyrwicz L.S."/>
            <person name="Rokhsar D.S."/>
            <person name="Weissenbach J."/>
            <person name="Armbrust E.V."/>
            <person name="Green B.R."/>
            <person name="Van de Peer Y."/>
            <person name="Grigoriev I.V."/>
        </authorList>
    </citation>
    <scope>NUCLEOTIDE SEQUENCE [LARGE SCALE GENOMIC DNA]</scope>
    <source>
        <strain evidence="2 3">CCMP1335</strain>
    </source>
</reference>
<gene>
    <name evidence="2" type="ORF">THAPSDRAFT_3383</name>
</gene>
<evidence type="ECO:0000313" key="3">
    <source>
        <dbReference type="Proteomes" id="UP000001449"/>
    </source>
</evidence>
<keyword evidence="1" id="KW-0812">Transmembrane</keyword>
<dbReference type="GeneID" id="7448717"/>
<sequence length="661" mass="73281">MAHRRRRGRRKRQQDESFTCLVFKVGCCVLGVGWIILQFVVLCTSNSDGGGSWSIATQSTIKKAGDSLNFPTFQLDRRKAEMDAYGITSQILARHTTTINANTSTSFHDEALRLRDQLTTLYGGENTARYLIHSGVSTFQPSTDFAIETRYDKILKKYDLQNIPIGLRHTAARLLDARNNNVPFKVSFGGYSVTAGRGNYFHQSYPFVLERLITQPMKLLGIELQVRNAAIGGVPSFPYGWCLNNFLGEDADVVSWDFSMNEAGGVADGLEAYLRHTIAMKKQPMLIVKDTSASIAGERRELLQNYVDDGTIKDPIVLSIEDAMQSFLSLSEDILPTGFHEWRKFGAPKESPGQTSHHPGVKEHELIGWLLAMHFLAALELVSFILSLEEYDGKQIPTTTNRNSLPSPIHGSAVSPNLHSLFYGHETRTFRDDGSASWKLNSVHCRTTYDPILTNKLQDIVVGGSVGEDLDIMLPKGAQMYNSGWVLDMGESEKKAKRTLERFGGLSFVDSKKAYYGIRASGPLELFVPCDGREDIAQQMLGPQLSLPASTCFRTLVVCEVNEKHVTGQECNLDTDLSFNIGGIPVERVHPINATGTQYWGRNICISIDVPAESTLSKRHQKVDEGKLDVGLSVGISVTNIGITYRSGPCSISHFVWEQAQ</sequence>
<organism evidence="2 3">
    <name type="scientific">Thalassiosira pseudonana</name>
    <name type="common">Marine diatom</name>
    <name type="synonym">Cyclotella nana</name>
    <dbReference type="NCBI Taxonomy" id="35128"/>
    <lineage>
        <taxon>Eukaryota</taxon>
        <taxon>Sar</taxon>
        <taxon>Stramenopiles</taxon>
        <taxon>Ochrophyta</taxon>
        <taxon>Bacillariophyta</taxon>
        <taxon>Coscinodiscophyceae</taxon>
        <taxon>Thalassiosirophycidae</taxon>
        <taxon>Thalassiosirales</taxon>
        <taxon>Thalassiosiraceae</taxon>
        <taxon>Thalassiosira</taxon>
    </lineage>
</organism>
<keyword evidence="1" id="KW-1133">Transmembrane helix</keyword>
<dbReference type="Proteomes" id="UP000001449">
    <property type="component" value="Chromosome 3"/>
</dbReference>
<dbReference type="PANTHER" id="PTHR34407:SF1">
    <property type="entry name" value="SGNH HYDROLASE-TYPE ESTERASE DOMAIN-CONTAINING PROTEIN"/>
    <property type="match status" value="1"/>
</dbReference>
<reference evidence="2 3" key="1">
    <citation type="journal article" date="2004" name="Science">
        <title>The genome of the diatom Thalassiosira pseudonana: ecology, evolution, and metabolism.</title>
        <authorList>
            <person name="Armbrust E.V."/>
            <person name="Berges J.A."/>
            <person name="Bowler C."/>
            <person name="Green B.R."/>
            <person name="Martinez D."/>
            <person name="Putnam N.H."/>
            <person name="Zhou S."/>
            <person name="Allen A.E."/>
            <person name="Apt K.E."/>
            <person name="Bechner M."/>
            <person name="Brzezinski M.A."/>
            <person name="Chaal B.K."/>
            <person name="Chiovitti A."/>
            <person name="Davis A.K."/>
            <person name="Demarest M.S."/>
            <person name="Detter J.C."/>
            <person name="Glavina T."/>
            <person name="Goodstein D."/>
            <person name="Hadi M.Z."/>
            <person name="Hellsten U."/>
            <person name="Hildebrand M."/>
            <person name="Jenkins B.D."/>
            <person name="Jurka J."/>
            <person name="Kapitonov V.V."/>
            <person name="Kroger N."/>
            <person name="Lau W.W."/>
            <person name="Lane T.W."/>
            <person name="Larimer F.W."/>
            <person name="Lippmeier J.C."/>
            <person name="Lucas S."/>
            <person name="Medina M."/>
            <person name="Montsant A."/>
            <person name="Obornik M."/>
            <person name="Parker M.S."/>
            <person name="Palenik B."/>
            <person name="Pazour G.J."/>
            <person name="Richardson P.M."/>
            <person name="Rynearson T.A."/>
            <person name="Saito M.A."/>
            <person name="Schwartz D.C."/>
            <person name="Thamatrakoln K."/>
            <person name="Valentin K."/>
            <person name="Vardi A."/>
            <person name="Wilkerson F.P."/>
            <person name="Rokhsar D.S."/>
        </authorList>
    </citation>
    <scope>NUCLEOTIDE SEQUENCE [LARGE SCALE GENOMIC DNA]</scope>
    <source>
        <strain evidence="2 3">CCMP1335</strain>
    </source>
</reference>
<dbReference type="eggNOG" id="ENOG502RWFQ">
    <property type="taxonomic scope" value="Eukaryota"/>
</dbReference>
<protein>
    <submittedName>
        <fullName evidence="2">Uncharacterized protein</fullName>
    </submittedName>
</protein>
<proteinExistence type="predicted"/>
<dbReference type="PANTHER" id="PTHR34407">
    <property type="entry name" value="EXPRESSED PROTEIN"/>
    <property type="match status" value="1"/>
</dbReference>
<dbReference type="HOGENOM" id="CLU_407449_0_0_1"/>
<dbReference type="RefSeq" id="XP_002288800.1">
    <property type="nucleotide sequence ID" value="XM_002288764.1"/>
</dbReference>